<dbReference type="GO" id="GO:0004519">
    <property type="term" value="F:endonuclease activity"/>
    <property type="evidence" value="ECO:0007669"/>
    <property type="project" value="UniProtKB-KW"/>
</dbReference>
<accession>A0A9P3PGG8</accession>
<feature type="domain" description="DDE Tnp4" evidence="9">
    <location>
        <begin position="241"/>
        <end position="398"/>
    </location>
</feature>
<evidence type="ECO:0000313" key="10">
    <source>
        <dbReference type="EMBL" id="GLB35610.1"/>
    </source>
</evidence>
<dbReference type="GO" id="GO:0016787">
    <property type="term" value="F:hydrolase activity"/>
    <property type="evidence" value="ECO:0007669"/>
    <property type="project" value="UniProtKB-KW"/>
</dbReference>
<proteinExistence type="inferred from homology"/>
<keyword evidence="6" id="KW-0378">Hydrolase</keyword>
<dbReference type="InterPro" id="IPR027806">
    <property type="entry name" value="HARBI1_dom"/>
</dbReference>
<evidence type="ECO:0000256" key="4">
    <source>
        <dbReference type="ARBA" id="ARBA00022722"/>
    </source>
</evidence>
<evidence type="ECO:0000313" key="11">
    <source>
        <dbReference type="Proteomes" id="UP001063166"/>
    </source>
</evidence>
<gene>
    <name evidence="10" type="ORF">LshimejAT787_0211750</name>
</gene>
<evidence type="ECO:0000256" key="2">
    <source>
        <dbReference type="ARBA" id="ARBA00004123"/>
    </source>
</evidence>
<evidence type="ECO:0000256" key="3">
    <source>
        <dbReference type="ARBA" id="ARBA00006958"/>
    </source>
</evidence>
<dbReference type="PANTHER" id="PTHR22930">
    <property type="match status" value="1"/>
</dbReference>
<keyword evidence="10" id="KW-0255">Endonuclease</keyword>
<dbReference type="Proteomes" id="UP001063166">
    <property type="component" value="Unassembled WGS sequence"/>
</dbReference>
<evidence type="ECO:0000256" key="1">
    <source>
        <dbReference type="ARBA" id="ARBA00001968"/>
    </source>
</evidence>
<sequence>MPRLTERQQQMTALLDAYVVNLVAQFEADMWKATEPSDPESDDEFLQSPASPAHPGTPIDIDSDSSSEADPLADHIGDTIIAAVEELYRERYINERRDIPKTEENLRLLLDSYRHNFPDIFRSYLRISPDCFNELVKSIEHHPAFSSNSNNEQMPVKDQVAIALYRFGHYGNAASTMKVALWAGVGYGTVRNVTIRVMTALCDERFRRVTMPWSSPQEIERAKAWVEGNSCPAWRDGWLMVDGTLVPLFQRPHHFGNQYFDRKSNYSLNVQLISRPDLRILDYGIGLPGSQHDATAWNQTRLPHEHQHLLGEDEFVWADSAYPLKSWCQAPYKEPEKLQEDNTTHNYYVSRIRIRSEHCVGYLKGRWSSLRGIRLRIDNPMDQKFATLWVASCIHLHNFALRHENKENPETDNFFAEGQLILEEERERQMEWERLRREQMAQEEENYEDDEEIELLEGKLKREQLKEALFEYIGRDV</sequence>
<comment type="subcellular location">
    <subcellularLocation>
        <location evidence="2">Nucleus</location>
    </subcellularLocation>
</comment>
<protein>
    <submittedName>
        <fullName evidence="10">DDE superfamily endonuclease</fullName>
    </submittedName>
</protein>
<evidence type="ECO:0000256" key="7">
    <source>
        <dbReference type="ARBA" id="ARBA00023242"/>
    </source>
</evidence>
<keyword evidence="11" id="KW-1185">Reference proteome</keyword>
<dbReference type="GO" id="GO:0005634">
    <property type="term" value="C:nucleus"/>
    <property type="evidence" value="ECO:0007669"/>
    <property type="project" value="UniProtKB-SubCell"/>
</dbReference>
<dbReference type="InterPro" id="IPR045249">
    <property type="entry name" value="HARBI1-like"/>
</dbReference>
<dbReference type="PANTHER" id="PTHR22930:SF85">
    <property type="entry name" value="GH03217P-RELATED"/>
    <property type="match status" value="1"/>
</dbReference>
<evidence type="ECO:0000256" key="5">
    <source>
        <dbReference type="ARBA" id="ARBA00022723"/>
    </source>
</evidence>
<keyword evidence="5" id="KW-0479">Metal-binding</keyword>
<comment type="caution">
    <text evidence="10">The sequence shown here is derived from an EMBL/GenBank/DDBJ whole genome shotgun (WGS) entry which is preliminary data.</text>
</comment>
<dbReference type="GO" id="GO:0046872">
    <property type="term" value="F:metal ion binding"/>
    <property type="evidence" value="ECO:0007669"/>
    <property type="project" value="UniProtKB-KW"/>
</dbReference>
<comment type="cofactor">
    <cofactor evidence="1">
        <name>a divalent metal cation</name>
        <dbReference type="ChEBI" id="CHEBI:60240"/>
    </cofactor>
</comment>
<dbReference type="AlphaFoldDB" id="A0A9P3PGG8"/>
<evidence type="ECO:0000259" key="9">
    <source>
        <dbReference type="Pfam" id="PF13359"/>
    </source>
</evidence>
<dbReference type="Pfam" id="PF13359">
    <property type="entry name" value="DDE_Tnp_4"/>
    <property type="match status" value="1"/>
</dbReference>
<keyword evidence="7" id="KW-0539">Nucleus</keyword>
<comment type="similarity">
    <text evidence="3">Belongs to the HARBI1 family.</text>
</comment>
<dbReference type="EMBL" id="BRPK01000002">
    <property type="protein sequence ID" value="GLB35610.1"/>
    <property type="molecule type" value="Genomic_DNA"/>
</dbReference>
<evidence type="ECO:0000256" key="8">
    <source>
        <dbReference type="SAM" id="MobiDB-lite"/>
    </source>
</evidence>
<reference evidence="10" key="1">
    <citation type="submission" date="2022-07" db="EMBL/GenBank/DDBJ databases">
        <title>The genome of Lyophyllum shimeji provides insight into the initial evolution of ectomycorrhizal fungal genome.</title>
        <authorList>
            <person name="Kobayashi Y."/>
            <person name="Shibata T."/>
            <person name="Hirakawa H."/>
            <person name="Shigenobu S."/>
            <person name="Nishiyama T."/>
            <person name="Yamada A."/>
            <person name="Hasebe M."/>
            <person name="Kawaguchi M."/>
        </authorList>
    </citation>
    <scope>NUCLEOTIDE SEQUENCE</scope>
    <source>
        <strain evidence="10">AT787</strain>
    </source>
</reference>
<organism evidence="10 11">
    <name type="scientific">Lyophyllum shimeji</name>
    <name type="common">Hon-shimeji</name>
    <name type="synonym">Tricholoma shimeji</name>
    <dbReference type="NCBI Taxonomy" id="47721"/>
    <lineage>
        <taxon>Eukaryota</taxon>
        <taxon>Fungi</taxon>
        <taxon>Dikarya</taxon>
        <taxon>Basidiomycota</taxon>
        <taxon>Agaricomycotina</taxon>
        <taxon>Agaricomycetes</taxon>
        <taxon>Agaricomycetidae</taxon>
        <taxon>Agaricales</taxon>
        <taxon>Tricholomatineae</taxon>
        <taxon>Lyophyllaceae</taxon>
        <taxon>Lyophyllum</taxon>
    </lineage>
</organism>
<dbReference type="OrthoDB" id="3246760at2759"/>
<evidence type="ECO:0000256" key="6">
    <source>
        <dbReference type="ARBA" id="ARBA00022801"/>
    </source>
</evidence>
<name>A0A9P3PGG8_LYOSH</name>
<feature type="region of interest" description="Disordered" evidence="8">
    <location>
        <begin position="31"/>
        <end position="72"/>
    </location>
</feature>
<keyword evidence="4" id="KW-0540">Nuclease</keyword>